<evidence type="ECO:0000313" key="1">
    <source>
        <dbReference type="EMBL" id="JAD38105.1"/>
    </source>
</evidence>
<accession>A0A0A8ZN23</accession>
<reference evidence="1" key="1">
    <citation type="submission" date="2014-09" db="EMBL/GenBank/DDBJ databases">
        <authorList>
            <person name="Magalhaes I.L.F."/>
            <person name="Oliveira U."/>
            <person name="Santos F.R."/>
            <person name="Vidigal T.H.D.A."/>
            <person name="Brescovit A.D."/>
            <person name="Santos A.J."/>
        </authorList>
    </citation>
    <scope>NUCLEOTIDE SEQUENCE</scope>
    <source>
        <tissue evidence="1">Shoot tissue taken approximately 20 cm above the soil surface</tissue>
    </source>
</reference>
<organism evidence="1">
    <name type="scientific">Arundo donax</name>
    <name type="common">Giant reed</name>
    <name type="synonym">Donax arundinaceus</name>
    <dbReference type="NCBI Taxonomy" id="35708"/>
    <lineage>
        <taxon>Eukaryota</taxon>
        <taxon>Viridiplantae</taxon>
        <taxon>Streptophyta</taxon>
        <taxon>Embryophyta</taxon>
        <taxon>Tracheophyta</taxon>
        <taxon>Spermatophyta</taxon>
        <taxon>Magnoliopsida</taxon>
        <taxon>Liliopsida</taxon>
        <taxon>Poales</taxon>
        <taxon>Poaceae</taxon>
        <taxon>PACMAD clade</taxon>
        <taxon>Arundinoideae</taxon>
        <taxon>Arundineae</taxon>
        <taxon>Arundo</taxon>
    </lineage>
</organism>
<dbReference type="AlphaFoldDB" id="A0A0A8ZN23"/>
<proteinExistence type="predicted"/>
<dbReference type="EMBL" id="GBRH01259790">
    <property type="protein sequence ID" value="JAD38105.1"/>
    <property type="molecule type" value="Transcribed_RNA"/>
</dbReference>
<reference evidence="1" key="2">
    <citation type="journal article" date="2015" name="Data Brief">
        <title>Shoot transcriptome of the giant reed, Arundo donax.</title>
        <authorList>
            <person name="Barrero R.A."/>
            <person name="Guerrero F.D."/>
            <person name="Moolhuijzen P."/>
            <person name="Goolsby J.A."/>
            <person name="Tidwell J."/>
            <person name="Bellgard S.E."/>
            <person name="Bellgard M.I."/>
        </authorList>
    </citation>
    <scope>NUCLEOTIDE SEQUENCE</scope>
    <source>
        <tissue evidence="1">Shoot tissue taken approximately 20 cm above the soil surface</tissue>
    </source>
</reference>
<protein>
    <submittedName>
        <fullName evidence="1">Uncharacterized protein</fullName>
    </submittedName>
</protein>
<name>A0A0A8ZN23_ARUDO</name>
<sequence length="16" mass="1998">MSNQDPVFFHYFCTVY</sequence>